<reference evidence="9" key="1">
    <citation type="submission" date="2021-01" db="EMBL/GenBank/DDBJ databases">
        <authorList>
            <person name="Corre E."/>
            <person name="Pelletier E."/>
            <person name="Niang G."/>
            <person name="Scheremetjew M."/>
            <person name="Finn R."/>
            <person name="Kale V."/>
            <person name="Holt S."/>
            <person name="Cochrane G."/>
            <person name="Meng A."/>
            <person name="Brown T."/>
            <person name="Cohen L."/>
        </authorList>
    </citation>
    <scope>NUCLEOTIDE SEQUENCE</scope>
    <source>
        <strain evidence="9">SL-175</strain>
    </source>
</reference>
<evidence type="ECO:0000256" key="5">
    <source>
        <dbReference type="ARBA" id="ARBA00023163"/>
    </source>
</evidence>
<dbReference type="PROSITE" id="PS51519">
    <property type="entry name" value="RWP_RK"/>
    <property type="match status" value="1"/>
</dbReference>
<sequence>MAAAAAAAAPRAVKRRPLRCAAEITQEELSSCFHLPSEAACRKLGIGLTVLKRQCRKFGIKRWPFRKMKSLDRLITNVQAGISPGDQNRMLVKSVEELEEQKRRMEGCQVLDLDENTKRLQQAYSKANHKARRMAHVPELGGLGGLLALSGIMEGEGEMGMAMGGAGRDSVSVNHAVNNVLHAAKAQAQLLQGVAGFGMPGAGPMDLGCVNMAAAVAAAAAAMSGQGGHALGLVHGQHGNHGGAQLAMHLNATLLPGGMHLATINATQQQQQQQHAAAANLAAVLNSNSQMNAATVAAIVANSGMSHGTVSALGMGQSMWGGLEAFRGEPDSGASAGAQGLGLALVGGGGGGSGDGLQRWLRGGQGRRRRGRGGGGRRQRWQPRGH</sequence>
<evidence type="ECO:0000256" key="7">
    <source>
        <dbReference type="SAM" id="MobiDB-lite"/>
    </source>
</evidence>
<keyword evidence="6" id="KW-0539">Nucleus</keyword>
<evidence type="ECO:0000256" key="3">
    <source>
        <dbReference type="ARBA" id="ARBA00023054"/>
    </source>
</evidence>
<dbReference type="GO" id="GO:0003677">
    <property type="term" value="F:DNA binding"/>
    <property type="evidence" value="ECO:0007669"/>
    <property type="project" value="UniProtKB-KW"/>
</dbReference>
<gene>
    <name evidence="9" type="ORF">MANT1106_LOCUS13716</name>
</gene>
<feature type="compositionally biased region" description="Basic residues" evidence="7">
    <location>
        <begin position="365"/>
        <end position="386"/>
    </location>
</feature>
<evidence type="ECO:0000256" key="1">
    <source>
        <dbReference type="ARBA" id="ARBA00004049"/>
    </source>
</evidence>
<evidence type="ECO:0000256" key="4">
    <source>
        <dbReference type="ARBA" id="ARBA00023125"/>
    </source>
</evidence>
<keyword evidence="4" id="KW-0238">DNA-binding</keyword>
<evidence type="ECO:0000259" key="8">
    <source>
        <dbReference type="PROSITE" id="PS51519"/>
    </source>
</evidence>
<keyword evidence="3" id="KW-0175">Coiled coil</keyword>
<evidence type="ECO:0000313" key="9">
    <source>
        <dbReference type="EMBL" id="CAD8711030.1"/>
    </source>
</evidence>
<dbReference type="AlphaFoldDB" id="A0A7S0SNS2"/>
<dbReference type="PANTHER" id="PTHR46373">
    <property type="entry name" value="PROTEIN RKD4"/>
    <property type="match status" value="1"/>
</dbReference>
<organism evidence="9">
    <name type="scientific">Mantoniella antarctica</name>
    <dbReference type="NCBI Taxonomy" id="81844"/>
    <lineage>
        <taxon>Eukaryota</taxon>
        <taxon>Viridiplantae</taxon>
        <taxon>Chlorophyta</taxon>
        <taxon>Mamiellophyceae</taxon>
        <taxon>Mamiellales</taxon>
        <taxon>Mamiellaceae</taxon>
        <taxon>Mantoniella</taxon>
    </lineage>
</organism>
<dbReference type="InterPro" id="IPR044607">
    <property type="entry name" value="RKD-like"/>
</dbReference>
<comment type="function">
    <text evidence="1">Putative transcription factor.</text>
</comment>
<accession>A0A7S0SNS2</accession>
<dbReference type="EMBL" id="HBFC01022846">
    <property type="protein sequence ID" value="CAD8711030.1"/>
    <property type="molecule type" value="Transcribed_RNA"/>
</dbReference>
<dbReference type="Pfam" id="PF02042">
    <property type="entry name" value="RWP-RK"/>
    <property type="match status" value="1"/>
</dbReference>
<name>A0A7S0SNS2_9CHLO</name>
<protein>
    <recommendedName>
        <fullName evidence="8">RWP-RK domain-containing protein</fullName>
    </recommendedName>
</protein>
<evidence type="ECO:0000256" key="6">
    <source>
        <dbReference type="ARBA" id="ARBA00023242"/>
    </source>
</evidence>
<evidence type="ECO:0000256" key="2">
    <source>
        <dbReference type="ARBA" id="ARBA00023015"/>
    </source>
</evidence>
<dbReference type="GO" id="GO:0003700">
    <property type="term" value="F:DNA-binding transcription factor activity"/>
    <property type="evidence" value="ECO:0007669"/>
    <property type="project" value="InterPro"/>
</dbReference>
<dbReference type="InterPro" id="IPR003035">
    <property type="entry name" value="RWP-RK_dom"/>
</dbReference>
<dbReference type="PANTHER" id="PTHR46373:SF2">
    <property type="entry name" value="RWP-RK DOMAIN-CONTAINING PROTEIN"/>
    <property type="match status" value="1"/>
</dbReference>
<keyword evidence="5" id="KW-0804">Transcription</keyword>
<feature type="domain" description="RWP-RK" evidence="8">
    <location>
        <begin position="4"/>
        <end position="91"/>
    </location>
</feature>
<keyword evidence="2" id="KW-0805">Transcription regulation</keyword>
<proteinExistence type="predicted"/>
<feature type="region of interest" description="Disordered" evidence="7">
    <location>
        <begin position="350"/>
        <end position="386"/>
    </location>
</feature>